<gene>
    <name evidence="2" type="ORF">KZ829_24500</name>
</gene>
<accession>A0ABS7B899</accession>
<dbReference type="EMBL" id="JAHXZI010000013">
    <property type="protein sequence ID" value="MBW6436909.1"/>
    <property type="molecule type" value="Genomic_DNA"/>
</dbReference>
<dbReference type="Proteomes" id="UP001519863">
    <property type="component" value="Unassembled WGS sequence"/>
</dbReference>
<dbReference type="SUPFAM" id="SSF46689">
    <property type="entry name" value="Homeodomain-like"/>
    <property type="match status" value="1"/>
</dbReference>
<sequence>MSAKFVDRSAVIGTAALTTEQAQQLRERATAGAKKSALAREFGISRETVYSHLRPAAATG</sequence>
<evidence type="ECO:0000313" key="3">
    <source>
        <dbReference type="Proteomes" id="UP001519863"/>
    </source>
</evidence>
<protein>
    <submittedName>
        <fullName evidence="2">Hin recombinase</fullName>
    </submittedName>
</protein>
<dbReference type="CDD" id="cd00569">
    <property type="entry name" value="HTH_Hin_like"/>
    <property type="match status" value="1"/>
</dbReference>
<evidence type="ECO:0000259" key="1">
    <source>
        <dbReference type="Pfam" id="PF02796"/>
    </source>
</evidence>
<keyword evidence="3" id="KW-1185">Reference proteome</keyword>
<dbReference type="Gene3D" id="1.10.10.60">
    <property type="entry name" value="Homeodomain-like"/>
    <property type="match status" value="1"/>
</dbReference>
<organism evidence="2 3">
    <name type="scientific">Actinoplanes hulinensis</name>
    <dbReference type="NCBI Taxonomy" id="1144547"/>
    <lineage>
        <taxon>Bacteria</taxon>
        <taxon>Bacillati</taxon>
        <taxon>Actinomycetota</taxon>
        <taxon>Actinomycetes</taxon>
        <taxon>Micromonosporales</taxon>
        <taxon>Micromonosporaceae</taxon>
        <taxon>Actinoplanes</taxon>
    </lineage>
</organism>
<name>A0ABS7B899_9ACTN</name>
<proteinExistence type="predicted"/>
<reference evidence="2 3" key="1">
    <citation type="journal article" date="2013" name="Antonie Van Leeuwenhoek">
        <title>Actinoplanes hulinensis sp. nov., a novel actinomycete isolated from soybean root (Glycine max (L.) Merr).</title>
        <authorList>
            <person name="Shen Y."/>
            <person name="Liu C."/>
            <person name="Wang X."/>
            <person name="Zhao J."/>
            <person name="Jia F."/>
            <person name="Zhang Y."/>
            <person name="Wang L."/>
            <person name="Yang D."/>
            <person name="Xiang W."/>
        </authorList>
    </citation>
    <scope>NUCLEOTIDE SEQUENCE [LARGE SCALE GENOMIC DNA]</scope>
    <source>
        <strain evidence="2 3">NEAU-M9</strain>
    </source>
</reference>
<comment type="caution">
    <text evidence="2">The sequence shown here is derived from an EMBL/GenBank/DDBJ whole genome shotgun (WGS) entry which is preliminary data.</text>
</comment>
<dbReference type="InterPro" id="IPR009057">
    <property type="entry name" value="Homeodomain-like_sf"/>
</dbReference>
<dbReference type="Pfam" id="PF02796">
    <property type="entry name" value="HTH_7"/>
    <property type="match status" value="1"/>
</dbReference>
<feature type="domain" description="Resolvase HTH" evidence="1">
    <location>
        <begin position="17"/>
        <end position="50"/>
    </location>
</feature>
<evidence type="ECO:0000313" key="2">
    <source>
        <dbReference type="EMBL" id="MBW6436909.1"/>
    </source>
</evidence>
<dbReference type="InterPro" id="IPR006120">
    <property type="entry name" value="Resolvase_HTH_dom"/>
</dbReference>